<dbReference type="CDD" id="cd03169">
    <property type="entry name" value="GATase1_PfpI_1"/>
    <property type="match status" value="1"/>
</dbReference>
<dbReference type="GO" id="GO:0006281">
    <property type="term" value="P:DNA repair"/>
    <property type="evidence" value="ECO:0007669"/>
    <property type="project" value="InterPro"/>
</dbReference>
<feature type="active site" description="Nucleophile" evidence="2">
    <location>
        <position position="687"/>
    </location>
</feature>
<dbReference type="PANTHER" id="PTHR42733:SF2">
    <property type="entry name" value="DJ-1_THIJ_PFPI FAMILY PROTEIN"/>
    <property type="match status" value="1"/>
</dbReference>
<evidence type="ECO:0000256" key="3">
    <source>
        <dbReference type="PIRSR" id="PIRSR610347-2"/>
    </source>
</evidence>
<dbReference type="PROSITE" id="PS51276">
    <property type="entry name" value="PEPTIDASE_C56_PFPI"/>
    <property type="match status" value="1"/>
</dbReference>
<dbReference type="GO" id="GO:0005634">
    <property type="term" value="C:nucleus"/>
    <property type="evidence" value="ECO:0007669"/>
    <property type="project" value="InterPro"/>
</dbReference>
<dbReference type="Gene3D" id="1.25.70.10">
    <property type="entry name" value="Transcription termination factor 3, mitochondrial"/>
    <property type="match status" value="1"/>
</dbReference>
<reference evidence="7 8" key="1">
    <citation type="journal article" date="2018" name="Plant J.">
        <title>Genome sequences of Chlorella sorokiniana UTEX 1602 and Micractinium conductrix SAG 241.80: implications to maltose excretion by a green alga.</title>
        <authorList>
            <person name="Arriola M.B."/>
            <person name="Velmurugan N."/>
            <person name="Zhang Y."/>
            <person name="Plunkett M.H."/>
            <person name="Hondzo H."/>
            <person name="Barney B.M."/>
        </authorList>
    </citation>
    <scope>NUCLEOTIDE SEQUENCE [LARGE SCALE GENOMIC DNA]</scope>
    <source>
        <strain evidence="8">UTEX 1602</strain>
    </source>
</reference>
<dbReference type="Gene3D" id="3.40.50.880">
    <property type="match status" value="1"/>
</dbReference>
<dbReference type="InterPro" id="IPR038538">
    <property type="entry name" value="MTERF_sf"/>
</dbReference>
<dbReference type="InterPro" id="IPR006286">
    <property type="entry name" value="C56_PfpI-like"/>
</dbReference>
<dbReference type="GO" id="GO:0008081">
    <property type="term" value="F:phosphoric diester hydrolase activity"/>
    <property type="evidence" value="ECO:0007669"/>
    <property type="project" value="InterPro"/>
</dbReference>
<dbReference type="EMBL" id="LHPG02000010">
    <property type="protein sequence ID" value="PRW50885.1"/>
    <property type="molecule type" value="Genomic_DNA"/>
</dbReference>
<dbReference type="NCBIfam" id="TIGR01382">
    <property type="entry name" value="PfpI"/>
    <property type="match status" value="1"/>
</dbReference>
<feature type="active site" description="Proton donor/acceptor" evidence="2">
    <location>
        <position position="916"/>
    </location>
</feature>
<feature type="binding site" evidence="3">
    <location>
        <position position="918"/>
    </location>
    <ligand>
        <name>substrate</name>
    </ligand>
</feature>
<dbReference type="Pfam" id="PF01965">
    <property type="entry name" value="DJ-1_PfpI"/>
    <property type="match status" value="1"/>
</dbReference>
<evidence type="ECO:0000313" key="8">
    <source>
        <dbReference type="Proteomes" id="UP000239899"/>
    </source>
</evidence>
<evidence type="ECO:0000256" key="1">
    <source>
        <dbReference type="ARBA" id="ARBA00008542"/>
    </source>
</evidence>
<dbReference type="InterPro" id="IPR029062">
    <property type="entry name" value="Class_I_gatase-like"/>
</dbReference>
<keyword evidence="8" id="KW-1185">Reference proteome</keyword>
<dbReference type="OrthoDB" id="543156at2759"/>
<dbReference type="Pfam" id="PF06087">
    <property type="entry name" value="Tyr-DNA_phospho"/>
    <property type="match status" value="1"/>
</dbReference>
<dbReference type="Proteomes" id="UP000239899">
    <property type="component" value="Unassembled WGS sequence"/>
</dbReference>
<feature type="compositionally biased region" description="Acidic residues" evidence="5">
    <location>
        <begin position="1138"/>
        <end position="1149"/>
    </location>
</feature>
<evidence type="ECO:0000256" key="4">
    <source>
        <dbReference type="PIRSR" id="PIRSR610347-3"/>
    </source>
</evidence>
<sequence>MPSNVKLLMICGDFMEDYEAMVPFQALQMLGFRVDAVCPNKKAGDTCKTAVHDFEGDQTYTEKPGHNFQLNATFDDVKPDGYDGLVIPGGRAPEYLRLNSKVIDLVTHFVETRKPIAAICHGAQLLAAAGGVQGRTCTAYPACGPEVSAAGGFMRDVDAAEVVVDGNLVTAPAWPAHPKWLAAFVDVLGYCVVRKEQVTSPTNVLAAAHARAHHCGRYCRFDRQLGAHMVCCITHRPLWAAPRTGPLPPTAAADRRLPAANRYARFPAVAAQPARQQQQSKSSSSQAAGSGRSKARGRGRPSLVSKDSEEDIAASRQRLQTYLQQQGGISQAEAARLAGKLSATLGAAADQLVPVPLQWFVGRSMRPLKAAQLVAHICKASGSASFIRHWPTWQPLFDANWRLADSYQAAYQQHCKATEQKPLKGTAVLRSWFSQPSELLPVLQAAPQLLGASAATLQANERWFTGPPLSLSRSEFLARLRAAPQVFFQNFEEGRMQRKLAFLTEVGGVPLERATSASHLNYLKSGTSALAGRYFLLTGHGVPLARHEDGGIVLSYVTQGLPILLDLMRRHDGVGRNSAGRLPAGDDAALAYMRRLSEPKMLDVRLSDLVCGPDLQAVISFNFCSTLSGFLEACPDVRAADYLLFADQYTRAKQELPVLRFNGARLPRRVEFHKPLLNDREELGTHHTKALLLRYPTGMRVIVLTGTLDPEKRTHFVQGVWWQDFPLLCPAPHFAPASSLEERRPATQFGGILFDFVERSLCGRPTKGEWGTLSVLEWIAQHDFSLARAALVASVPGPHGGVHRGEAVHKWGHPQLRGVLECQGLLASFKGSVLSGTSSLNYMVPSHILECERSFGGSLKILWCSRDQVRLMLQGGFNGGAALTGKRDAMESTEVRQRLYYHEGLEAVGRQHCPPHIKQTAWLGEDGRLEAVMMGSHNFSQAAWVLLSVKAGSLFIRSYELSVLCLPSLEAAYRRSSQFGFSCTPLAGAAPLGPDPAMEGCARIEFIPFAASDPAARDPCVVPAADGSRVLHVPVPLTFSTDPPKYEFQGNGSKDEPWIWGHDYGPDLRDSNGLTFQEAQAQREMGEELSLLESMLIHEALAESRGEGSSGGEGSSWAAAAAAVGGQQRRAAKRQLQDGEEEEAEDEDVYMQQGVLESLRCSRDEEEAALQRALLASAQEGGSSSSWRQVPGKPRTGGEADEDSPAMQQALLDSMRS</sequence>
<feature type="compositionally biased region" description="Low complexity" evidence="5">
    <location>
        <begin position="1115"/>
        <end position="1129"/>
    </location>
</feature>
<feature type="binding site" evidence="3">
    <location>
        <position position="689"/>
    </location>
    <ligand>
        <name>substrate</name>
    </ligand>
</feature>
<dbReference type="Gene3D" id="3.30.870.10">
    <property type="entry name" value="Endonuclease Chain A"/>
    <property type="match status" value="2"/>
</dbReference>
<evidence type="ECO:0000256" key="5">
    <source>
        <dbReference type="SAM" id="MobiDB-lite"/>
    </source>
</evidence>
<proteinExistence type="inferred from homology"/>
<feature type="region of interest" description="Disordered" evidence="5">
    <location>
        <begin position="1173"/>
        <end position="1217"/>
    </location>
</feature>
<organism evidence="7 8">
    <name type="scientific">Chlorella sorokiniana</name>
    <name type="common">Freshwater green alga</name>
    <dbReference type="NCBI Taxonomy" id="3076"/>
    <lineage>
        <taxon>Eukaryota</taxon>
        <taxon>Viridiplantae</taxon>
        <taxon>Chlorophyta</taxon>
        <taxon>core chlorophytes</taxon>
        <taxon>Trebouxiophyceae</taxon>
        <taxon>Chlorellales</taxon>
        <taxon>Chlorellaceae</taxon>
        <taxon>Chlorella clade</taxon>
        <taxon>Chlorella</taxon>
    </lineage>
</organism>
<evidence type="ECO:0000259" key="6">
    <source>
        <dbReference type="Pfam" id="PF01965"/>
    </source>
</evidence>
<dbReference type="InterPro" id="IPR002818">
    <property type="entry name" value="DJ-1/PfpI"/>
</dbReference>
<feature type="compositionally biased region" description="Low complexity" evidence="5">
    <location>
        <begin position="270"/>
        <end position="292"/>
    </location>
</feature>
<feature type="domain" description="DJ-1/PfpI" evidence="6">
    <location>
        <begin position="6"/>
        <end position="185"/>
    </location>
</feature>
<dbReference type="SUPFAM" id="SSF56024">
    <property type="entry name" value="Phospholipase D/nuclease"/>
    <property type="match status" value="2"/>
</dbReference>
<name>A0A2P6TNI0_CHLSO</name>
<comment type="caution">
    <text evidence="7">The sequence shown here is derived from an EMBL/GenBank/DDBJ whole genome shotgun (WGS) entry which is preliminary data.</text>
</comment>
<dbReference type="InterPro" id="IPR010347">
    <property type="entry name" value="Tdp1"/>
</dbReference>
<feature type="region of interest" description="Disordered" evidence="5">
    <location>
        <begin position="1102"/>
        <end position="1151"/>
    </location>
</feature>
<evidence type="ECO:0000256" key="2">
    <source>
        <dbReference type="PIRSR" id="PIRSR610347-1"/>
    </source>
</evidence>
<gene>
    <name evidence="7" type="ORF">C2E21_5407</name>
</gene>
<accession>A0A2P6TNI0</accession>
<feature type="site" description="Interaction with DNA" evidence="4">
    <location>
        <position position="940"/>
    </location>
</feature>
<comment type="similarity">
    <text evidence="1">Belongs to the peptidase C56 family.</text>
</comment>
<dbReference type="AlphaFoldDB" id="A0A2P6TNI0"/>
<protein>
    <submittedName>
        <fullName evidence="7">Intracellular family</fullName>
    </submittedName>
</protein>
<dbReference type="PANTHER" id="PTHR42733">
    <property type="entry name" value="DJ-1 PROTEIN"/>
    <property type="match status" value="1"/>
</dbReference>
<dbReference type="SUPFAM" id="SSF52317">
    <property type="entry name" value="Class I glutamine amidotransferase-like"/>
    <property type="match status" value="1"/>
</dbReference>
<evidence type="ECO:0000313" key="7">
    <source>
        <dbReference type="EMBL" id="PRW50885.1"/>
    </source>
</evidence>
<feature type="region of interest" description="Disordered" evidence="5">
    <location>
        <begin position="269"/>
        <end position="310"/>
    </location>
</feature>
<dbReference type="STRING" id="3076.A0A2P6TNI0"/>